<accession>I0Z9K5</accession>
<dbReference type="STRING" id="574566.I0Z9K5"/>
<dbReference type="GeneID" id="17045339"/>
<feature type="binding site" evidence="4">
    <location>
        <position position="173"/>
    </location>
    <ligand>
        <name>Mg(2+)</name>
        <dbReference type="ChEBI" id="CHEBI:18420"/>
        <label>1</label>
    </ligand>
</feature>
<evidence type="ECO:0000256" key="6">
    <source>
        <dbReference type="SAM" id="MobiDB-lite"/>
    </source>
</evidence>
<dbReference type="PANTHER" id="PTHR22748">
    <property type="entry name" value="AP ENDONUCLEASE"/>
    <property type="match status" value="1"/>
</dbReference>
<keyword evidence="4" id="KW-0464">Manganese</keyword>
<dbReference type="PANTHER" id="PTHR22748:SF4">
    <property type="entry name" value="DNA-(APURINIC OR APYRIMIDINIC SITE) ENDONUCLEASE 2"/>
    <property type="match status" value="1"/>
</dbReference>
<keyword evidence="8" id="KW-1185">Reference proteome</keyword>
<sequence>MAKEGLTRIHYNPSDKFWDRYRREDLEMVDNQGRCVITDHGAFVLFNCYGPAVTNITSDRFAFKMQYYEATMLTDRPDRAWFRRWLHQEGGPLVDLFRKMHPSEQKAYTVWNMATLARKRNHGSRVDFLLAGRPDPAMKDHTAAPEEKELAGEPFEDLFTDVRIWSTFEGSDHAPVWADLQLPGSFRKGERPPPLSLANRRTGANAAGAAS</sequence>
<gene>
    <name evidence="7" type="ORF">COCSUDRAFT_55339</name>
</gene>
<dbReference type="SUPFAM" id="SSF56219">
    <property type="entry name" value="DNase I-like"/>
    <property type="match status" value="1"/>
</dbReference>
<evidence type="ECO:0000256" key="2">
    <source>
        <dbReference type="ARBA" id="ARBA00022801"/>
    </source>
</evidence>
<keyword evidence="2" id="KW-0378">Hydrolase</keyword>
<comment type="cofactor">
    <cofactor evidence="4">
        <name>Mg(2+)</name>
        <dbReference type="ChEBI" id="CHEBI:18420"/>
    </cofactor>
    <cofactor evidence="4">
        <name>Mn(2+)</name>
        <dbReference type="ChEBI" id="CHEBI:29035"/>
    </cofactor>
    <text evidence="4">Probably binds two magnesium or manganese ions per subunit.</text>
</comment>
<evidence type="ECO:0000256" key="4">
    <source>
        <dbReference type="PIRSR" id="PIRSR604808-2"/>
    </source>
</evidence>
<dbReference type="GO" id="GO:0008081">
    <property type="term" value="F:phosphoric diester hydrolase activity"/>
    <property type="evidence" value="ECO:0007669"/>
    <property type="project" value="TreeGrafter"/>
</dbReference>
<dbReference type="eggNOG" id="KOG1294">
    <property type="taxonomic scope" value="Eukaryota"/>
</dbReference>
<organism evidence="7 8">
    <name type="scientific">Coccomyxa subellipsoidea (strain C-169)</name>
    <name type="common">Green microalga</name>
    <dbReference type="NCBI Taxonomy" id="574566"/>
    <lineage>
        <taxon>Eukaryota</taxon>
        <taxon>Viridiplantae</taxon>
        <taxon>Chlorophyta</taxon>
        <taxon>core chlorophytes</taxon>
        <taxon>Trebouxiophyceae</taxon>
        <taxon>Trebouxiophyceae incertae sedis</taxon>
        <taxon>Coccomyxaceae</taxon>
        <taxon>Coccomyxa</taxon>
        <taxon>Coccomyxa subellipsoidea</taxon>
    </lineage>
</organism>
<keyword evidence="1 4" id="KW-0479">Metal-binding</keyword>
<evidence type="ECO:0000256" key="3">
    <source>
        <dbReference type="ARBA" id="ARBA00022842"/>
    </source>
</evidence>
<reference evidence="7 8" key="1">
    <citation type="journal article" date="2012" name="Genome Biol.">
        <title>The genome of the polar eukaryotic microalga coccomyxa subellipsoidea reveals traits of cold adaptation.</title>
        <authorList>
            <person name="Blanc G."/>
            <person name="Agarkova I."/>
            <person name="Grimwood J."/>
            <person name="Kuo A."/>
            <person name="Brueggeman A."/>
            <person name="Dunigan D."/>
            <person name="Gurnon J."/>
            <person name="Ladunga I."/>
            <person name="Lindquist E."/>
            <person name="Lucas S."/>
            <person name="Pangilinan J."/>
            <person name="Proschold T."/>
            <person name="Salamov A."/>
            <person name="Schmutz J."/>
            <person name="Weeks D."/>
            <person name="Yamada T."/>
            <person name="Claverie J.M."/>
            <person name="Grigoriev I."/>
            <person name="Van Etten J."/>
            <person name="Lomsadze A."/>
            <person name="Borodovsky M."/>
        </authorList>
    </citation>
    <scope>NUCLEOTIDE SEQUENCE [LARGE SCALE GENOMIC DNA]</scope>
    <source>
        <strain evidence="7 8">C-169</strain>
    </source>
</reference>
<comment type="caution">
    <text evidence="7">The sequence shown here is derived from an EMBL/GenBank/DDBJ whole genome shotgun (WGS) entry which is preliminary data.</text>
</comment>
<evidence type="ECO:0000313" key="7">
    <source>
        <dbReference type="EMBL" id="EIE27324.1"/>
    </source>
</evidence>
<feature type="compositionally biased region" description="Low complexity" evidence="6">
    <location>
        <begin position="198"/>
        <end position="211"/>
    </location>
</feature>
<dbReference type="GO" id="GO:0008311">
    <property type="term" value="F:double-stranded DNA 3'-5' DNA exonuclease activity"/>
    <property type="evidence" value="ECO:0007669"/>
    <property type="project" value="TreeGrafter"/>
</dbReference>
<protein>
    <submittedName>
        <fullName evidence="7">DNase I-like protein</fullName>
    </submittedName>
</protein>
<dbReference type="Gene3D" id="3.60.10.10">
    <property type="entry name" value="Endonuclease/exonuclease/phosphatase"/>
    <property type="match status" value="2"/>
</dbReference>
<dbReference type="GO" id="GO:0046872">
    <property type="term" value="F:metal ion binding"/>
    <property type="evidence" value="ECO:0007669"/>
    <property type="project" value="UniProtKB-KW"/>
</dbReference>
<proteinExistence type="predicted"/>
<dbReference type="OrthoDB" id="391817at2759"/>
<dbReference type="GO" id="GO:0006284">
    <property type="term" value="P:base-excision repair"/>
    <property type="evidence" value="ECO:0007669"/>
    <property type="project" value="TreeGrafter"/>
</dbReference>
<feature type="region of interest" description="Disordered" evidence="6">
    <location>
        <begin position="183"/>
        <end position="211"/>
    </location>
</feature>
<dbReference type="Proteomes" id="UP000007264">
    <property type="component" value="Unassembled WGS sequence"/>
</dbReference>
<feature type="site" description="Interaction with DNA substrate" evidence="5">
    <location>
        <position position="173"/>
    </location>
</feature>
<evidence type="ECO:0000313" key="8">
    <source>
        <dbReference type="Proteomes" id="UP000007264"/>
    </source>
</evidence>
<dbReference type="AlphaFoldDB" id="I0Z9K5"/>
<dbReference type="KEGG" id="csl:COCSUDRAFT_55339"/>
<evidence type="ECO:0000256" key="5">
    <source>
        <dbReference type="PIRSR" id="PIRSR604808-3"/>
    </source>
</evidence>
<keyword evidence="3 4" id="KW-0460">Magnesium</keyword>
<dbReference type="RefSeq" id="XP_005651868.1">
    <property type="nucleotide sequence ID" value="XM_005651811.1"/>
</dbReference>
<evidence type="ECO:0000256" key="1">
    <source>
        <dbReference type="ARBA" id="ARBA00022723"/>
    </source>
</evidence>
<feature type="site" description="Important for catalytic activity" evidence="5">
    <location>
        <position position="127"/>
    </location>
</feature>
<dbReference type="EMBL" id="AGSI01000001">
    <property type="protein sequence ID" value="EIE27324.1"/>
    <property type="molecule type" value="Genomic_DNA"/>
</dbReference>
<name>I0Z9K5_COCSC</name>
<dbReference type="InterPro" id="IPR036691">
    <property type="entry name" value="Endo/exonu/phosph_ase_sf"/>
</dbReference>
<dbReference type="InterPro" id="IPR004808">
    <property type="entry name" value="AP_endonuc_1"/>
</dbReference>
<feature type="binding site" evidence="4">
    <location>
        <position position="172"/>
    </location>
    <ligand>
        <name>Mg(2+)</name>
        <dbReference type="ChEBI" id="CHEBI:18420"/>
        <label>1</label>
    </ligand>
</feature>
<dbReference type="GO" id="GO:0005634">
    <property type="term" value="C:nucleus"/>
    <property type="evidence" value="ECO:0007669"/>
    <property type="project" value="TreeGrafter"/>
</dbReference>
<dbReference type="GO" id="GO:0003906">
    <property type="term" value="F:DNA-(apurinic or apyrimidinic site) endonuclease activity"/>
    <property type="evidence" value="ECO:0007669"/>
    <property type="project" value="TreeGrafter"/>
</dbReference>